<dbReference type="GO" id="GO:0070449">
    <property type="term" value="C:elongin complex"/>
    <property type="evidence" value="ECO:0007669"/>
    <property type="project" value="InterPro"/>
</dbReference>
<dbReference type="GO" id="GO:0006368">
    <property type="term" value="P:transcription elongation by RNA polymerase II"/>
    <property type="evidence" value="ECO:0007669"/>
    <property type="project" value="InterPro"/>
</dbReference>
<dbReference type="EMBL" id="BTGB01000009">
    <property type="protein sequence ID" value="GMM48223.1"/>
    <property type="molecule type" value="Genomic_DNA"/>
</dbReference>
<dbReference type="AlphaFoldDB" id="A0AAV5RBS8"/>
<keyword evidence="1" id="KW-0175">Coiled coil</keyword>
<dbReference type="PANTHER" id="PTHR15141">
    <property type="entry name" value="TRANSCRIPTION ELONGATION FACTOR B POLYPEPTIDE 3"/>
    <property type="match status" value="1"/>
</dbReference>
<reference evidence="2 3" key="1">
    <citation type="journal article" date="2023" name="Elife">
        <title>Identification of key yeast species and microbe-microbe interactions impacting larval growth of Drosophila in the wild.</title>
        <authorList>
            <person name="Mure A."/>
            <person name="Sugiura Y."/>
            <person name="Maeda R."/>
            <person name="Honda K."/>
            <person name="Sakurai N."/>
            <person name="Takahashi Y."/>
            <person name="Watada M."/>
            <person name="Katoh T."/>
            <person name="Gotoh A."/>
            <person name="Gotoh Y."/>
            <person name="Taniguchi I."/>
            <person name="Nakamura K."/>
            <person name="Hayashi T."/>
            <person name="Katayama T."/>
            <person name="Uemura T."/>
            <person name="Hattori Y."/>
        </authorList>
    </citation>
    <scope>NUCLEOTIDE SEQUENCE [LARGE SCALE GENOMIC DNA]</scope>
    <source>
        <strain evidence="2 3">PK-24</strain>
    </source>
</reference>
<keyword evidence="3" id="KW-1185">Reference proteome</keyword>
<name>A0AAV5RBS8_PICKL</name>
<proteinExistence type="predicted"/>
<comment type="caution">
    <text evidence="2">The sequence shown here is derived from an EMBL/GenBank/DDBJ whole genome shotgun (WGS) entry which is preliminary data.</text>
</comment>
<dbReference type="PANTHER" id="PTHR15141:SF76">
    <property type="entry name" value="TRANSCRIPTION ELONGATION FACTOR B POLYPEPTIDE 3"/>
    <property type="match status" value="1"/>
</dbReference>
<dbReference type="InterPro" id="IPR010684">
    <property type="entry name" value="RNA_pol_II_trans_fac_SIII_A"/>
</dbReference>
<dbReference type="Proteomes" id="UP001378960">
    <property type="component" value="Unassembled WGS sequence"/>
</dbReference>
<dbReference type="Pfam" id="PF06881">
    <property type="entry name" value="Elongin_A"/>
    <property type="match status" value="1"/>
</dbReference>
<sequence length="337" mass="38886">MTKIEENLIRDDNDNNTITIDDDQTEHDMNMNINISKTNNYNDKTINGVLSLSHIARLKCINCAHLIDDIGTAPYHLIEPILMKKTAKSLKQMEIKSPQIIPESEKLWETLLKRDFPDRPLIQFSNLNNGERIKMLSRNIYDKYLNEREIQRKNAVGNLKQLNQKLMALKNKNKVIAINKPLPSTKPKFISKNLKNQQSNTKVFKSSLLQKAREVNKQRVRNYTQVNNNNILRSMDRPPIIRNSLNPTINSSHFANNRIVNNNTNNKNNGNNNNNNNNGLIKISGSNKAKVNNINTIKRNINGSINNDKPKRKMDSDIIRDKLKKSKNSIYIHNFNK</sequence>
<organism evidence="2 3">
    <name type="scientific">Pichia kluyveri</name>
    <name type="common">Yeast</name>
    <dbReference type="NCBI Taxonomy" id="36015"/>
    <lineage>
        <taxon>Eukaryota</taxon>
        <taxon>Fungi</taxon>
        <taxon>Dikarya</taxon>
        <taxon>Ascomycota</taxon>
        <taxon>Saccharomycotina</taxon>
        <taxon>Pichiomycetes</taxon>
        <taxon>Pichiales</taxon>
        <taxon>Pichiaceae</taxon>
        <taxon>Pichia</taxon>
    </lineage>
</organism>
<dbReference type="Gene3D" id="6.10.250.3180">
    <property type="match status" value="1"/>
</dbReference>
<protein>
    <recommendedName>
        <fullName evidence="4">Elongin-A</fullName>
    </recommendedName>
</protein>
<evidence type="ECO:0000313" key="2">
    <source>
        <dbReference type="EMBL" id="GMM48223.1"/>
    </source>
</evidence>
<feature type="coiled-coil region" evidence="1">
    <location>
        <begin position="145"/>
        <end position="179"/>
    </location>
</feature>
<accession>A0AAV5RBS8</accession>
<evidence type="ECO:0000256" key="1">
    <source>
        <dbReference type="SAM" id="Coils"/>
    </source>
</evidence>
<dbReference type="InterPro" id="IPR051870">
    <property type="entry name" value="Elongin-A_domain"/>
</dbReference>
<evidence type="ECO:0008006" key="4">
    <source>
        <dbReference type="Google" id="ProtNLM"/>
    </source>
</evidence>
<evidence type="ECO:0000313" key="3">
    <source>
        <dbReference type="Proteomes" id="UP001378960"/>
    </source>
</evidence>
<gene>
    <name evidence="2" type="ORF">DAPK24_048210</name>
</gene>